<keyword evidence="3" id="KW-1185">Reference proteome</keyword>
<reference evidence="2" key="1">
    <citation type="submission" date="2015-04" db="EMBL/GenBank/DDBJ databases">
        <authorList>
            <consortium name="Pathogen Informatics"/>
        </authorList>
    </citation>
    <scope>NUCLEOTIDE SEQUENCE [LARGE SCALE GENOMIC DNA]</scope>
    <source>
        <strain evidence="2">8A</strain>
    </source>
</reference>
<organism evidence="2 3">
    <name type="scientific">Plasmodium gallinaceum</name>
    <dbReference type="NCBI Taxonomy" id="5849"/>
    <lineage>
        <taxon>Eukaryota</taxon>
        <taxon>Sar</taxon>
        <taxon>Alveolata</taxon>
        <taxon>Apicomplexa</taxon>
        <taxon>Aconoidasida</taxon>
        <taxon>Haemosporida</taxon>
        <taxon>Plasmodiidae</taxon>
        <taxon>Plasmodium</taxon>
        <taxon>Plasmodium (Haemamoeba)</taxon>
    </lineage>
</organism>
<dbReference type="EMBL" id="CVMV01000032">
    <property type="protein sequence ID" value="CRG95101.1"/>
    <property type="molecule type" value="Genomic_DNA"/>
</dbReference>
<evidence type="ECO:0000256" key="1">
    <source>
        <dbReference type="SAM" id="MobiDB-lite"/>
    </source>
</evidence>
<protein>
    <submittedName>
        <fullName evidence="2">Uncharacterized protein</fullName>
    </submittedName>
</protein>
<evidence type="ECO:0000313" key="3">
    <source>
        <dbReference type="Proteomes" id="UP000220797"/>
    </source>
</evidence>
<evidence type="ECO:0000313" key="2">
    <source>
        <dbReference type="EMBL" id="CRG95101.1"/>
    </source>
</evidence>
<comment type="caution">
    <text evidence="2">The sequence shown here is derived from an EMBL/GenBank/DDBJ whole genome shotgun (WGS) entry which is preliminary data.</text>
</comment>
<accession>A0A1J1GRL0</accession>
<dbReference type="VEuPathDB" id="PlasmoDB:PGAL8A_00250300"/>
<dbReference type="AlphaFoldDB" id="A0A1J1GRL0"/>
<dbReference type="OMA" id="NMDTQTG"/>
<feature type="compositionally biased region" description="Low complexity" evidence="1">
    <location>
        <begin position="113"/>
        <end position="143"/>
    </location>
</feature>
<sequence length="292" mass="33738">MALLNIKNNANISLHSMRYSDLQLDYDSDSSSNEESPFFSVDDFSNELHSSFDDISDYIVVDESDLKRERSENTSSENNETTSTKDIEMKKDENVKNEKKYKNANYSEESKNCSDNNNDNKNNNNSDNNNDVNNNSTNGNNKKQCFSRTLGTEGRKRMLKLLRKAYKYNEECKLIMKNKNPPLSISYLPYFNLSMLWQLAEDFGVFNEALKIHRECIKKRNSNVRFRANGKASGNYNFQELNKNTKSSKSEYMSDYVGSNMDTQTGEDCEMANNNILNDDIQGKRKRKKSNN</sequence>
<name>A0A1J1GRL0_PLAGA</name>
<gene>
    <name evidence="2" type="ORF">PGAL8A_00250300</name>
</gene>
<dbReference type="Proteomes" id="UP000220797">
    <property type="component" value="Unassembled WGS sequence"/>
</dbReference>
<proteinExistence type="predicted"/>
<feature type="region of interest" description="Disordered" evidence="1">
    <location>
        <begin position="66"/>
        <end position="149"/>
    </location>
</feature>
<feature type="compositionally biased region" description="Basic and acidic residues" evidence="1">
    <location>
        <begin position="83"/>
        <end position="101"/>
    </location>
</feature>
<dbReference type="RefSeq" id="XP_028527914.1">
    <property type="nucleotide sequence ID" value="XM_028671242.1"/>
</dbReference>
<dbReference type="GeneID" id="39731031"/>
<feature type="compositionally biased region" description="Low complexity" evidence="1">
    <location>
        <begin position="73"/>
        <end position="82"/>
    </location>
</feature>
<dbReference type="OrthoDB" id="366397at2759"/>